<evidence type="ECO:0000313" key="8">
    <source>
        <dbReference type="EMBL" id="KAF2090063.1"/>
    </source>
</evidence>
<evidence type="ECO:0000256" key="2">
    <source>
        <dbReference type="ARBA" id="ARBA00022692"/>
    </source>
</evidence>
<dbReference type="Pfam" id="PF06687">
    <property type="entry name" value="SUR7"/>
    <property type="match status" value="1"/>
</dbReference>
<dbReference type="Proteomes" id="UP000799776">
    <property type="component" value="Unassembled WGS sequence"/>
</dbReference>
<feature type="region of interest" description="Disordered" evidence="5">
    <location>
        <begin position="261"/>
        <end position="364"/>
    </location>
</feature>
<feature type="non-terminal residue" evidence="8">
    <location>
        <position position="364"/>
    </location>
</feature>
<dbReference type="GO" id="GO:0032153">
    <property type="term" value="C:cell division site"/>
    <property type="evidence" value="ECO:0007669"/>
    <property type="project" value="TreeGrafter"/>
</dbReference>
<keyword evidence="3 6" id="KW-1133">Transmembrane helix</keyword>
<feature type="region of interest" description="Disordered" evidence="5">
    <location>
        <begin position="205"/>
        <end position="249"/>
    </location>
</feature>
<gene>
    <name evidence="8" type="ORF">K490DRAFT_3265</name>
</gene>
<dbReference type="InterPro" id="IPR051380">
    <property type="entry name" value="pH-response_reg_palI/RIM9"/>
</dbReference>
<feature type="transmembrane region" description="Helical" evidence="6">
    <location>
        <begin position="132"/>
        <end position="158"/>
    </location>
</feature>
<evidence type="ECO:0000256" key="6">
    <source>
        <dbReference type="SAM" id="Phobius"/>
    </source>
</evidence>
<accession>A0A9P4HY74</accession>
<keyword evidence="7" id="KW-0732">Signal</keyword>
<organism evidence="8 9">
    <name type="scientific">Saccharata proteae CBS 121410</name>
    <dbReference type="NCBI Taxonomy" id="1314787"/>
    <lineage>
        <taxon>Eukaryota</taxon>
        <taxon>Fungi</taxon>
        <taxon>Dikarya</taxon>
        <taxon>Ascomycota</taxon>
        <taxon>Pezizomycotina</taxon>
        <taxon>Dothideomycetes</taxon>
        <taxon>Dothideomycetes incertae sedis</taxon>
        <taxon>Botryosphaeriales</taxon>
        <taxon>Saccharataceae</taxon>
        <taxon>Saccharata</taxon>
    </lineage>
</organism>
<name>A0A9P4HY74_9PEZI</name>
<dbReference type="GO" id="GO:0005886">
    <property type="term" value="C:plasma membrane"/>
    <property type="evidence" value="ECO:0007669"/>
    <property type="project" value="InterPro"/>
</dbReference>
<evidence type="ECO:0000256" key="1">
    <source>
        <dbReference type="ARBA" id="ARBA00004141"/>
    </source>
</evidence>
<dbReference type="InterPro" id="IPR009571">
    <property type="entry name" value="SUR7/Rim9-like_fungi"/>
</dbReference>
<evidence type="ECO:0000256" key="3">
    <source>
        <dbReference type="ARBA" id="ARBA00022989"/>
    </source>
</evidence>
<evidence type="ECO:0000256" key="5">
    <source>
        <dbReference type="SAM" id="MobiDB-lite"/>
    </source>
</evidence>
<feature type="transmembrane region" description="Helical" evidence="6">
    <location>
        <begin position="164"/>
        <end position="186"/>
    </location>
</feature>
<protein>
    <submittedName>
        <fullName evidence="8">Pali-domain-containing protein</fullName>
    </submittedName>
</protein>
<evidence type="ECO:0000256" key="4">
    <source>
        <dbReference type="ARBA" id="ARBA00023136"/>
    </source>
</evidence>
<feature type="transmembrane region" description="Helical" evidence="6">
    <location>
        <begin position="97"/>
        <end position="120"/>
    </location>
</feature>
<evidence type="ECO:0000313" key="9">
    <source>
        <dbReference type="Proteomes" id="UP000799776"/>
    </source>
</evidence>
<evidence type="ECO:0000256" key="7">
    <source>
        <dbReference type="SAM" id="SignalP"/>
    </source>
</evidence>
<dbReference type="PANTHER" id="PTHR28013:SF3">
    <property type="entry name" value="PROTEIN DCV1-RELATED"/>
    <property type="match status" value="1"/>
</dbReference>
<comment type="subcellular location">
    <subcellularLocation>
        <location evidence="1">Membrane</location>
        <topology evidence="1">Multi-pass membrane protein</topology>
    </subcellularLocation>
</comment>
<dbReference type="GO" id="GO:0035838">
    <property type="term" value="C:growing cell tip"/>
    <property type="evidence" value="ECO:0007669"/>
    <property type="project" value="TreeGrafter"/>
</dbReference>
<feature type="compositionally biased region" description="Gly residues" evidence="5">
    <location>
        <begin position="342"/>
        <end position="364"/>
    </location>
</feature>
<keyword evidence="9" id="KW-1185">Reference proteome</keyword>
<dbReference type="PANTHER" id="PTHR28013">
    <property type="entry name" value="PROTEIN DCV1-RELATED"/>
    <property type="match status" value="1"/>
</dbReference>
<feature type="signal peptide" evidence="7">
    <location>
        <begin position="1"/>
        <end position="26"/>
    </location>
</feature>
<dbReference type="EMBL" id="ML978713">
    <property type="protein sequence ID" value="KAF2090063.1"/>
    <property type="molecule type" value="Genomic_DNA"/>
</dbReference>
<reference evidence="8" key="1">
    <citation type="journal article" date="2020" name="Stud. Mycol.">
        <title>101 Dothideomycetes genomes: a test case for predicting lifestyles and emergence of pathogens.</title>
        <authorList>
            <person name="Haridas S."/>
            <person name="Albert R."/>
            <person name="Binder M."/>
            <person name="Bloem J."/>
            <person name="Labutti K."/>
            <person name="Salamov A."/>
            <person name="Andreopoulos B."/>
            <person name="Baker S."/>
            <person name="Barry K."/>
            <person name="Bills G."/>
            <person name="Bluhm B."/>
            <person name="Cannon C."/>
            <person name="Castanera R."/>
            <person name="Culley D."/>
            <person name="Daum C."/>
            <person name="Ezra D."/>
            <person name="Gonzalez J."/>
            <person name="Henrissat B."/>
            <person name="Kuo A."/>
            <person name="Liang C."/>
            <person name="Lipzen A."/>
            <person name="Lutzoni F."/>
            <person name="Magnuson J."/>
            <person name="Mondo S."/>
            <person name="Nolan M."/>
            <person name="Ohm R."/>
            <person name="Pangilinan J."/>
            <person name="Park H.-J."/>
            <person name="Ramirez L."/>
            <person name="Alfaro M."/>
            <person name="Sun H."/>
            <person name="Tritt A."/>
            <person name="Yoshinaga Y."/>
            <person name="Zwiers L.-H."/>
            <person name="Turgeon B."/>
            <person name="Goodwin S."/>
            <person name="Spatafora J."/>
            <person name="Crous P."/>
            <person name="Grigoriev I."/>
        </authorList>
    </citation>
    <scope>NUCLEOTIDE SEQUENCE</scope>
    <source>
        <strain evidence="8">CBS 121410</strain>
    </source>
</reference>
<dbReference type="AlphaFoldDB" id="A0A9P4HY74"/>
<feature type="chain" id="PRO_5040452006" evidence="7">
    <location>
        <begin position="27"/>
        <end position="364"/>
    </location>
</feature>
<keyword evidence="4 6" id="KW-0472">Membrane</keyword>
<comment type="caution">
    <text evidence="8">The sequence shown here is derived from an EMBL/GenBank/DDBJ whole genome shotgun (WGS) entry which is preliminary data.</text>
</comment>
<sequence>MNLRPATPLSILFLAAFVLLLLSTLSTPIIKAIPLATYAGVDYGVFGYCKGSECSGMGIGYTTGMWDKPLLLNAESGLFSSSSDGEFDLPSGARHTLSAILIVHPVAAFLALVCFVLSVAAHFHAPSHSPRYLMGLLILAFPTLLVALLAFLVDILLFVPHMQWGGWIVLAATIIIFCSGLVTCAMRRTLVSRKARKKRIAENDEMNGENYYNSRPPPPDMMGDTLPRADSPPPLTNVPASPHMGDKGPEFATFELQKKSMDDNAPLNPRSQSMRSASTSGGRSFPEDPRYFADQPPMPMPARGRGIGPMRDQYGNPMPSNGPPMRGGMGQMRGGAPPSYGRGRGGFPPRGGPRGGFRGPRGPP</sequence>
<dbReference type="OrthoDB" id="2354757at2759"/>
<feature type="compositionally biased region" description="Polar residues" evidence="5">
    <location>
        <begin position="269"/>
        <end position="282"/>
    </location>
</feature>
<keyword evidence="2 6" id="KW-0812">Transmembrane</keyword>
<proteinExistence type="predicted"/>